<dbReference type="EMBL" id="SSOB01000004">
    <property type="protein sequence ID" value="THF83488.1"/>
    <property type="molecule type" value="Genomic_DNA"/>
</dbReference>
<evidence type="ECO:0000256" key="1">
    <source>
        <dbReference type="SAM" id="MobiDB-lite"/>
    </source>
</evidence>
<sequence length="686" mass="72794">MIIINIIKGDQEMRGLKQLALVLVLALFVNVLPAYAAGASDEAIDAFETALGNAQAVGTKDEALTTEVALAEAADPAALSDSELAAYTARLNELVAANDEVLATLATATADYVKSTDFNNSFNSSFKNFLTDPKTYRIGDKKFLRIQVSTVYSLKFTVDGQEGTTVKKIGEPGSVTAVVYDYAIPSFVEPVLSEISYDTGNRIMTHEQYVVLNQDATADDRAELTAAIATAEAVETKDQALTQAIADAKAANNLLSRKATLAAYVTRLNELVAANDKILGTLATATADYVKSTDLNNSFNSSFKNFLSNAQTYQIDDKKYLRIQVSTVYSLKFTVDGQEGTPVKYVGESGSVTAVVYDYAIPSFVEPVLSVISYNTGSRIMTHEQYVVLNQDATEEARTALKSSIATAEAIVNKSDALGQALAAAKDADNLLSRLATLTSATQALNNAIAANTSSTPISTTPVGTDTTGTDTEDTTGTDTDTQENTTTPANPNNGGGSTTPAGPLKDIQGNWAQASIERAVNLNLVTGYTDGTFKPNATINRVEFTAIIVRALGLQPAQSTLAFADSDKVQAWAKQYVQQAVEAGIINGFDDQTFRPSANISRVELAVMLVRGLKLELEEGDLSFKDASAIPAWAKAYVATAVKYGLLQGSTDGSFNPAKEATRAEAITVALRAVDFLAEKAAANS</sequence>
<evidence type="ECO:0000313" key="3">
    <source>
        <dbReference type="EMBL" id="THF83488.1"/>
    </source>
</evidence>
<feature type="region of interest" description="Disordered" evidence="1">
    <location>
        <begin position="454"/>
        <end position="504"/>
    </location>
</feature>
<evidence type="ECO:0000313" key="4">
    <source>
        <dbReference type="Proteomes" id="UP000310636"/>
    </source>
</evidence>
<dbReference type="InterPro" id="IPR051465">
    <property type="entry name" value="Cell_Envelope_Struct_Comp"/>
</dbReference>
<keyword evidence="4" id="KW-1185">Reference proteome</keyword>
<accession>A0A4S4C6H9</accession>
<dbReference type="AlphaFoldDB" id="A0A4S4C6H9"/>
<feature type="domain" description="SLH" evidence="2">
    <location>
        <begin position="625"/>
        <end position="685"/>
    </location>
</feature>
<comment type="caution">
    <text evidence="3">The sequence shown here is derived from an EMBL/GenBank/DDBJ whole genome shotgun (WGS) entry which is preliminary data.</text>
</comment>
<dbReference type="Pfam" id="PF00395">
    <property type="entry name" value="SLH"/>
    <property type="match status" value="3"/>
</dbReference>
<dbReference type="PROSITE" id="PS51272">
    <property type="entry name" value="SLH"/>
    <property type="match status" value="3"/>
</dbReference>
<organism evidence="3 4">
    <name type="scientific">Cohnella fermenti</name>
    <dbReference type="NCBI Taxonomy" id="2565925"/>
    <lineage>
        <taxon>Bacteria</taxon>
        <taxon>Bacillati</taxon>
        <taxon>Bacillota</taxon>
        <taxon>Bacilli</taxon>
        <taxon>Bacillales</taxon>
        <taxon>Paenibacillaceae</taxon>
        <taxon>Cohnella</taxon>
    </lineage>
</organism>
<name>A0A4S4C6H9_9BACL</name>
<dbReference type="OrthoDB" id="2487978at2"/>
<dbReference type="InterPro" id="IPR001119">
    <property type="entry name" value="SLH_dom"/>
</dbReference>
<dbReference type="PANTHER" id="PTHR43308:SF5">
    <property type="entry name" value="S-LAYER PROTEIN _ PEPTIDOGLYCAN ENDO-BETA-N-ACETYLGLUCOSAMINIDASE"/>
    <property type="match status" value="1"/>
</dbReference>
<feature type="domain" description="SLH" evidence="2">
    <location>
        <begin position="500"/>
        <end position="560"/>
    </location>
</feature>
<gene>
    <name evidence="3" type="ORF">E6C55_04830</name>
</gene>
<evidence type="ECO:0000259" key="2">
    <source>
        <dbReference type="PROSITE" id="PS51272"/>
    </source>
</evidence>
<reference evidence="3 4" key="1">
    <citation type="submission" date="2019-04" db="EMBL/GenBank/DDBJ databases">
        <title>Cohnella sp. nov. isolated from preserved vegetables.</title>
        <authorList>
            <person name="Lin S.-Y."/>
            <person name="Hung M.-H."/>
            <person name="Young C.-C."/>
        </authorList>
    </citation>
    <scope>NUCLEOTIDE SEQUENCE [LARGE SCALE GENOMIC DNA]</scope>
    <source>
        <strain evidence="3 4">CC-MHH1044</strain>
    </source>
</reference>
<proteinExistence type="predicted"/>
<feature type="domain" description="SLH" evidence="2">
    <location>
        <begin position="561"/>
        <end position="624"/>
    </location>
</feature>
<dbReference type="PANTHER" id="PTHR43308">
    <property type="entry name" value="OUTER MEMBRANE PROTEIN ALPHA-RELATED"/>
    <property type="match status" value="1"/>
</dbReference>
<dbReference type="Proteomes" id="UP000310636">
    <property type="component" value="Unassembled WGS sequence"/>
</dbReference>
<feature type="compositionally biased region" description="Low complexity" evidence="1">
    <location>
        <begin position="460"/>
        <end position="470"/>
    </location>
</feature>
<protein>
    <submittedName>
        <fullName evidence="3">S-layer homology domain-containing protein</fullName>
    </submittedName>
</protein>
<feature type="compositionally biased region" description="Low complexity" evidence="1">
    <location>
        <begin position="477"/>
        <end position="504"/>
    </location>
</feature>